<keyword evidence="6" id="KW-0229">DNA integration</keyword>
<dbReference type="InterPro" id="IPR050951">
    <property type="entry name" value="Retrovirus_Pol_polyprotein"/>
</dbReference>
<keyword evidence="8" id="KW-0808">Transferase</keyword>
<evidence type="ECO:0000256" key="1">
    <source>
        <dbReference type="ARBA" id="ARBA00022670"/>
    </source>
</evidence>
<evidence type="ECO:0000256" key="9">
    <source>
        <dbReference type="ARBA" id="ARBA00023125"/>
    </source>
</evidence>
<proteinExistence type="predicted"/>
<accession>A0A225WMV8</accession>
<keyword evidence="8" id="KW-0239">DNA-directed DNA polymerase</keyword>
<keyword evidence="9" id="KW-0238">DNA-binding</keyword>
<evidence type="ECO:0000259" key="13">
    <source>
        <dbReference type="PROSITE" id="PS50013"/>
    </source>
</evidence>
<comment type="caution">
    <text evidence="15">The sequence shown here is derived from an EMBL/GenBank/DDBJ whole genome shotgun (WGS) entry which is preliminary data.</text>
</comment>
<keyword evidence="11" id="KW-0511">Multifunctional enzyme</keyword>
<dbReference type="InterPro" id="IPR023780">
    <property type="entry name" value="Chromo_domain"/>
</dbReference>
<evidence type="ECO:0000256" key="2">
    <source>
        <dbReference type="ARBA" id="ARBA00022723"/>
    </source>
</evidence>
<evidence type="ECO:0000256" key="4">
    <source>
        <dbReference type="ARBA" id="ARBA00022801"/>
    </source>
</evidence>
<dbReference type="SUPFAM" id="SSF54160">
    <property type="entry name" value="Chromo domain-like"/>
    <property type="match status" value="1"/>
</dbReference>
<dbReference type="CDD" id="cd01647">
    <property type="entry name" value="RT_LTR"/>
    <property type="match status" value="1"/>
</dbReference>
<dbReference type="GO" id="GO:0006508">
    <property type="term" value="P:proteolysis"/>
    <property type="evidence" value="ECO:0007669"/>
    <property type="project" value="UniProtKB-KW"/>
</dbReference>
<feature type="compositionally biased region" description="Basic and acidic residues" evidence="12">
    <location>
        <begin position="416"/>
        <end position="425"/>
    </location>
</feature>
<dbReference type="InterPro" id="IPR000477">
    <property type="entry name" value="RT_dom"/>
</dbReference>
<dbReference type="InterPro" id="IPR056924">
    <property type="entry name" value="SH3_Tf2-1"/>
</dbReference>
<dbReference type="InterPro" id="IPR016197">
    <property type="entry name" value="Chromo-like_dom_sf"/>
</dbReference>
<reference evidence="16" key="1">
    <citation type="submission" date="2017-03" db="EMBL/GenBank/DDBJ databases">
        <title>Phytopthora megakarya and P. palmivora, two closely related causual agents of cacao black pod achieved similar genome size and gene model numbers by different mechanisms.</title>
        <authorList>
            <person name="Ali S."/>
            <person name="Shao J."/>
            <person name="Larry D.J."/>
            <person name="Kronmiller B."/>
            <person name="Shen D."/>
            <person name="Strem M.D."/>
            <person name="Melnick R.L."/>
            <person name="Guiltinan M.J."/>
            <person name="Tyler B.M."/>
            <person name="Meinhardt L.W."/>
            <person name="Bailey B.A."/>
        </authorList>
    </citation>
    <scope>NUCLEOTIDE SEQUENCE [LARGE SCALE GENOMIC DNA]</scope>
    <source>
        <strain evidence="16">zdho120</strain>
    </source>
</reference>
<dbReference type="InterPro" id="IPR000953">
    <property type="entry name" value="Chromo/chromo_shadow_dom"/>
</dbReference>
<sequence length="1069" mass="122596">MEFELNLKADARPSSRAPFRLSKTEQEALQVFVDDLLEKQWIEISDSLWVSNVFGIPKRDRKTGKQQSRREWIRSGNPTAPVRWVVDYRYLNSQTLVPKIPLPNIEELFDQMARAVVFSVIDLAQGYQQMRVKPACRPYTAFRTGTETYHWCVAPMGMAGMPGIWSRLMRLLLGKFEFVVVYLDAICIYSASLAEHEQHLRTVFEVLRVEKLFARLEKCVFAQSSVNFLGHTISSKGLQVDQTKTSSIEQWKVPTTVKELQSFLGLAGYYRRFIHRDLVKKDKPWQWTAYQENAFLVIKTALQQAPILRLTNFDEEFVVTTDASKHCCGAVLSQRHDGFDHPVAFLSKKPGKHELFAIELALAKWRHYLHGRHFLVYTDNSSCHWFLHHSNVSAKLLHHVKGVQNIVADALSRHVQDEDGTHEQPEEAITPDDVGSISSRSDQDLHVSVGNIHSCSDTCRRAQQLIADRHRLMNELAARSSYDLHLLLDDQQRRVDTGRARPVIDQQRLALSVNSSTRYATTAALSKDMRSLFGASYIRDNEFTDVLTDEPHAMNEGVYYRKDGLVYRQTGDVVDTICVPNDYELRTKVLAEFHDGAAHPGVPRTLAKMSQWYYWKEMKVDVNDYVQSCLTCNKLKVSKCWKHVGVDYVTGVPTSNGFDCIQVAVDLLSQRAKYAPMNSTATAADCTRVFFDSVVRHHGLPQEIVSDRDPRFTAAFWQELMKIMGVKLRMTTAHRAQADGQVERQNRVLEYSLRCMTSIHGSEWADLLGTIEFAHATLVSTSTGLTPFEIDCGRVARHPGSSDASSAVPRLVHTKAEFAKQFAEHRRKVVEQAQQALLDAKQKQEQYYDKRRAEVDFKSGDRVLLKTENLSFRLVSHNFELTKAKLSARFVGPFPIEYMVNENVARLKLPKRFKRMHPSFNVDLLVACPEQHERFRSRPKYKETPVELSDLAEGDDMRIVEKLLAKRQFNRKTEYLVQWLGEPPSESTWELEKNLKHVIQWRCLVKELRDHNAPSAQYRGEILLATDANPRSHTGKLQPVRHTRKTQEELNNSNLQQQRLSVREHGVVP</sequence>
<evidence type="ECO:0000256" key="10">
    <source>
        <dbReference type="ARBA" id="ARBA00023172"/>
    </source>
</evidence>
<evidence type="ECO:0000256" key="12">
    <source>
        <dbReference type="SAM" id="MobiDB-lite"/>
    </source>
</evidence>
<dbReference type="SUPFAM" id="SSF53098">
    <property type="entry name" value="Ribonuclease H-like"/>
    <property type="match status" value="1"/>
</dbReference>
<dbReference type="GO" id="GO:0006310">
    <property type="term" value="P:DNA recombination"/>
    <property type="evidence" value="ECO:0007669"/>
    <property type="project" value="UniProtKB-KW"/>
</dbReference>
<evidence type="ECO:0000256" key="7">
    <source>
        <dbReference type="ARBA" id="ARBA00022918"/>
    </source>
</evidence>
<dbReference type="PROSITE" id="PS50994">
    <property type="entry name" value="INTEGRASE"/>
    <property type="match status" value="1"/>
</dbReference>
<dbReference type="GO" id="GO:0015074">
    <property type="term" value="P:DNA integration"/>
    <property type="evidence" value="ECO:0007669"/>
    <property type="project" value="UniProtKB-KW"/>
</dbReference>
<dbReference type="Pfam" id="PF17919">
    <property type="entry name" value="RT_RNaseH_2"/>
    <property type="match status" value="1"/>
</dbReference>
<dbReference type="OrthoDB" id="163970at2759"/>
<dbReference type="InterPro" id="IPR036397">
    <property type="entry name" value="RNaseH_sf"/>
</dbReference>
<dbReference type="PANTHER" id="PTHR37984:SF5">
    <property type="entry name" value="PROTEIN NYNRIN-LIKE"/>
    <property type="match status" value="1"/>
</dbReference>
<dbReference type="Proteomes" id="UP000198211">
    <property type="component" value="Unassembled WGS sequence"/>
</dbReference>
<dbReference type="GO" id="GO:0003964">
    <property type="term" value="F:RNA-directed DNA polymerase activity"/>
    <property type="evidence" value="ECO:0007669"/>
    <property type="project" value="UniProtKB-KW"/>
</dbReference>
<dbReference type="GO" id="GO:0003677">
    <property type="term" value="F:DNA binding"/>
    <property type="evidence" value="ECO:0007669"/>
    <property type="project" value="UniProtKB-KW"/>
</dbReference>
<dbReference type="FunFam" id="1.10.340.70:FF:000001">
    <property type="entry name" value="Retrovirus-related Pol polyprotein from transposon gypsy-like Protein"/>
    <property type="match status" value="1"/>
</dbReference>
<dbReference type="GO" id="GO:0046872">
    <property type="term" value="F:metal ion binding"/>
    <property type="evidence" value="ECO:0007669"/>
    <property type="project" value="UniProtKB-KW"/>
</dbReference>
<dbReference type="FunFam" id="3.30.70.270:FF:000020">
    <property type="entry name" value="Transposon Tf2-6 polyprotein-like Protein"/>
    <property type="match status" value="1"/>
</dbReference>
<dbReference type="AlphaFoldDB" id="A0A225WMV8"/>
<dbReference type="PANTHER" id="PTHR37984">
    <property type="entry name" value="PROTEIN CBG26694"/>
    <property type="match status" value="1"/>
</dbReference>
<dbReference type="Pfam" id="PF17921">
    <property type="entry name" value="Integrase_H2C2"/>
    <property type="match status" value="1"/>
</dbReference>
<dbReference type="Gene3D" id="3.10.10.10">
    <property type="entry name" value="HIV Type 1 Reverse Transcriptase, subunit A, domain 1"/>
    <property type="match status" value="1"/>
</dbReference>
<dbReference type="Pfam" id="PF00385">
    <property type="entry name" value="Chromo"/>
    <property type="match status" value="1"/>
</dbReference>
<dbReference type="Gene3D" id="2.40.50.40">
    <property type="match status" value="1"/>
</dbReference>
<dbReference type="EMBL" id="NBNE01000510">
    <property type="protein sequence ID" value="OWZ18963.1"/>
    <property type="molecule type" value="Genomic_DNA"/>
</dbReference>
<keyword evidence="7" id="KW-0695">RNA-directed DNA polymerase</keyword>
<dbReference type="PROSITE" id="PS50013">
    <property type="entry name" value="CHROMO_2"/>
    <property type="match status" value="1"/>
</dbReference>
<keyword evidence="3" id="KW-0064">Aspartyl protease</keyword>
<dbReference type="GO" id="GO:0004190">
    <property type="term" value="F:aspartic-type endopeptidase activity"/>
    <property type="evidence" value="ECO:0007669"/>
    <property type="project" value="UniProtKB-KW"/>
</dbReference>
<feature type="region of interest" description="Disordered" evidence="12">
    <location>
        <begin position="416"/>
        <end position="440"/>
    </location>
</feature>
<dbReference type="Gene3D" id="3.30.70.270">
    <property type="match status" value="2"/>
</dbReference>
<dbReference type="InterPro" id="IPR012337">
    <property type="entry name" value="RNaseH-like_sf"/>
</dbReference>
<dbReference type="InterPro" id="IPR041577">
    <property type="entry name" value="RT_RNaseH_2"/>
</dbReference>
<keyword evidence="2" id="KW-0479">Metal-binding</keyword>
<name>A0A225WMV8_9STRA</name>
<evidence type="ECO:0000256" key="5">
    <source>
        <dbReference type="ARBA" id="ARBA00022842"/>
    </source>
</evidence>
<dbReference type="CDD" id="cd09274">
    <property type="entry name" value="RNase_HI_RT_Ty3"/>
    <property type="match status" value="1"/>
</dbReference>
<dbReference type="InterPro" id="IPR043128">
    <property type="entry name" value="Rev_trsase/Diguanyl_cyclase"/>
</dbReference>
<keyword evidence="5" id="KW-0460">Magnesium</keyword>
<evidence type="ECO:0000256" key="11">
    <source>
        <dbReference type="ARBA" id="ARBA00023268"/>
    </source>
</evidence>
<evidence type="ECO:0000259" key="14">
    <source>
        <dbReference type="PROSITE" id="PS50994"/>
    </source>
</evidence>
<keyword evidence="8" id="KW-0548">Nucleotidyltransferase</keyword>
<organism evidence="15 16">
    <name type="scientific">Phytophthora megakarya</name>
    <dbReference type="NCBI Taxonomy" id="4795"/>
    <lineage>
        <taxon>Eukaryota</taxon>
        <taxon>Sar</taxon>
        <taxon>Stramenopiles</taxon>
        <taxon>Oomycota</taxon>
        <taxon>Peronosporomycetes</taxon>
        <taxon>Peronosporales</taxon>
        <taxon>Peronosporaceae</taxon>
        <taxon>Phytophthora</taxon>
    </lineage>
</organism>
<dbReference type="Pfam" id="PF00078">
    <property type="entry name" value="RVT_1"/>
    <property type="match status" value="1"/>
</dbReference>
<evidence type="ECO:0000256" key="6">
    <source>
        <dbReference type="ARBA" id="ARBA00022908"/>
    </source>
</evidence>
<dbReference type="InterPro" id="IPR041588">
    <property type="entry name" value="Integrase_H2C2"/>
</dbReference>
<evidence type="ECO:0000256" key="3">
    <source>
        <dbReference type="ARBA" id="ARBA00022750"/>
    </source>
</evidence>
<feature type="region of interest" description="Disordered" evidence="12">
    <location>
        <begin position="1025"/>
        <end position="1069"/>
    </location>
</feature>
<keyword evidence="16" id="KW-1185">Reference proteome</keyword>
<feature type="domain" description="Chromo" evidence="13">
    <location>
        <begin position="958"/>
        <end position="1003"/>
    </location>
</feature>
<keyword evidence="10" id="KW-0233">DNA recombination</keyword>
<protein>
    <submittedName>
        <fullName evidence="15">Retroelement</fullName>
    </submittedName>
</protein>
<gene>
    <name evidence="15" type="ORF">PHMEG_0006866</name>
</gene>
<feature type="domain" description="Integrase catalytic" evidence="14">
    <location>
        <begin position="635"/>
        <end position="795"/>
    </location>
</feature>
<dbReference type="Pfam" id="PF24626">
    <property type="entry name" value="SH3_Tf2-1"/>
    <property type="match status" value="1"/>
</dbReference>
<dbReference type="SMART" id="SM00298">
    <property type="entry name" value="CHROMO"/>
    <property type="match status" value="1"/>
</dbReference>
<dbReference type="Gene3D" id="1.10.340.70">
    <property type="match status" value="1"/>
</dbReference>
<dbReference type="InterPro" id="IPR043502">
    <property type="entry name" value="DNA/RNA_pol_sf"/>
</dbReference>
<evidence type="ECO:0000313" key="16">
    <source>
        <dbReference type="Proteomes" id="UP000198211"/>
    </source>
</evidence>
<keyword evidence="1" id="KW-0645">Protease</keyword>
<evidence type="ECO:0000256" key="8">
    <source>
        <dbReference type="ARBA" id="ARBA00022932"/>
    </source>
</evidence>
<keyword evidence="4" id="KW-0378">Hydrolase</keyword>
<dbReference type="SUPFAM" id="SSF56672">
    <property type="entry name" value="DNA/RNA polymerases"/>
    <property type="match status" value="1"/>
</dbReference>
<dbReference type="InterPro" id="IPR001584">
    <property type="entry name" value="Integrase_cat-core"/>
</dbReference>
<dbReference type="CDD" id="cd18965">
    <property type="entry name" value="chromodomain"/>
    <property type="match status" value="1"/>
</dbReference>
<feature type="compositionally biased region" description="Low complexity" evidence="12">
    <location>
        <begin position="1049"/>
        <end position="1060"/>
    </location>
</feature>
<evidence type="ECO:0000313" key="15">
    <source>
        <dbReference type="EMBL" id="OWZ18963.1"/>
    </source>
</evidence>
<dbReference type="Gene3D" id="3.30.420.10">
    <property type="entry name" value="Ribonuclease H-like superfamily/Ribonuclease H"/>
    <property type="match status" value="1"/>
</dbReference>
<dbReference type="GO" id="GO:0003887">
    <property type="term" value="F:DNA-directed DNA polymerase activity"/>
    <property type="evidence" value="ECO:0007669"/>
    <property type="project" value="UniProtKB-KW"/>
</dbReference>